<dbReference type="EMBL" id="CP024985">
    <property type="protein sequence ID" value="ATZ23241.1"/>
    <property type="molecule type" value="Genomic_DNA"/>
</dbReference>
<keyword evidence="3" id="KW-1185">Reference proteome</keyword>
<evidence type="ECO:0000256" key="1">
    <source>
        <dbReference type="SAM" id="MobiDB-lite"/>
    </source>
</evidence>
<name>A0A2K8P921_STRLA</name>
<dbReference type="Proteomes" id="UP000231791">
    <property type="component" value="Chromosome"/>
</dbReference>
<dbReference type="KEGG" id="slx:SLAV_06680"/>
<accession>A0A2K8P921</accession>
<reference evidence="2 3" key="1">
    <citation type="submission" date="2017-11" db="EMBL/GenBank/DDBJ databases">
        <title>Complete genome sequence of Streptomyces lavendulae subsp. lavendulae CCM 3239 (formerly 'Streptomyces aureofaciens CCM 3239'), the producer of the angucycline-type antibiotic auricin.</title>
        <authorList>
            <person name="Busche T."/>
            <person name="Novakova R."/>
            <person name="Al'Dilaimi A."/>
            <person name="Homerova D."/>
            <person name="Feckova L."/>
            <person name="Rezuchova B."/>
            <person name="Mingyar E."/>
            <person name="Csolleiova D."/>
            <person name="Bekeova C."/>
            <person name="Winkler A."/>
            <person name="Sevcikova B."/>
            <person name="Kalinowski J."/>
            <person name="Kormanec J."/>
            <person name="Ruckert C."/>
        </authorList>
    </citation>
    <scope>NUCLEOTIDE SEQUENCE [LARGE SCALE GENOMIC DNA]</scope>
    <source>
        <strain evidence="2 3">CCM 3239</strain>
    </source>
</reference>
<feature type="region of interest" description="Disordered" evidence="1">
    <location>
        <begin position="141"/>
        <end position="181"/>
    </location>
</feature>
<gene>
    <name evidence="2" type="ORF">SLAV_06680</name>
</gene>
<protein>
    <submittedName>
        <fullName evidence="2">Uncharacterized protein</fullName>
    </submittedName>
</protein>
<dbReference type="RefSeq" id="WP_051840091.1">
    <property type="nucleotide sequence ID" value="NZ_CP024985.1"/>
</dbReference>
<dbReference type="AlphaFoldDB" id="A0A2K8P921"/>
<feature type="compositionally biased region" description="Low complexity" evidence="1">
    <location>
        <begin position="153"/>
        <end position="172"/>
    </location>
</feature>
<dbReference type="GeneID" id="49389090"/>
<proteinExistence type="predicted"/>
<sequence>MPSTDRPTGRLLTAVAVMCASLLCGGCGESRPQHGADAAGSVPAAKAAPASPAAPGTSVEEIAGALGCTAEMSVEADELRQGACETAQGAYRVTTFTADQGLRSWLAETRTYGGVYLVGDRWVVTGPSAQALTALHDRLGGTIQTGTSHEGHSPSAADPSASDPSAAGPSGAEHSPSAHGH</sequence>
<evidence type="ECO:0000313" key="2">
    <source>
        <dbReference type="EMBL" id="ATZ23241.1"/>
    </source>
</evidence>
<dbReference type="OrthoDB" id="5114877at2"/>
<organism evidence="2 3">
    <name type="scientific">Streptomyces lavendulae subsp. lavendulae</name>
    <dbReference type="NCBI Taxonomy" id="58340"/>
    <lineage>
        <taxon>Bacteria</taxon>
        <taxon>Bacillati</taxon>
        <taxon>Actinomycetota</taxon>
        <taxon>Actinomycetes</taxon>
        <taxon>Kitasatosporales</taxon>
        <taxon>Streptomycetaceae</taxon>
        <taxon>Streptomyces</taxon>
    </lineage>
</organism>
<evidence type="ECO:0000313" key="3">
    <source>
        <dbReference type="Proteomes" id="UP000231791"/>
    </source>
</evidence>